<keyword evidence="1" id="KW-0812">Transmembrane</keyword>
<name>A0ABP9ZM40_9GAMM</name>
<dbReference type="Proteomes" id="UP001486808">
    <property type="component" value="Unassembled WGS sequence"/>
</dbReference>
<evidence type="ECO:0000256" key="1">
    <source>
        <dbReference type="SAM" id="Phobius"/>
    </source>
</evidence>
<feature type="transmembrane region" description="Helical" evidence="1">
    <location>
        <begin position="12"/>
        <end position="35"/>
    </location>
</feature>
<reference evidence="2 3" key="1">
    <citation type="submission" date="2024-04" db="EMBL/GenBank/DDBJ databases">
        <title>Draft genome sequence of Halopseudomonas sabulinigri NBRC 116187.</title>
        <authorList>
            <person name="Miyakawa T."/>
            <person name="Kusuya Y."/>
            <person name="Miura T."/>
        </authorList>
    </citation>
    <scope>NUCLEOTIDE SEQUENCE [LARGE SCALE GENOMIC DNA]</scope>
    <source>
        <strain evidence="2 3">4NH20-0042</strain>
    </source>
</reference>
<keyword evidence="1" id="KW-0472">Membrane</keyword>
<accession>A0ABP9ZM40</accession>
<evidence type="ECO:0000313" key="2">
    <source>
        <dbReference type="EMBL" id="GAA6130543.1"/>
    </source>
</evidence>
<dbReference type="EMBL" id="BAABWD010000001">
    <property type="protein sequence ID" value="GAA6130543.1"/>
    <property type="molecule type" value="Genomic_DNA"/>
</dbReference>
<evidence type="ECO:0008006" key="4">
    <source>
        <dbReference type="Google" id="ProtNLM"/>
    </source>
</evidence>
<evidence type="ECO:0000313" key="3">
    <source>
        <dbReference type="Proteomes" id="UP001486808"/>
    </source>
</evidence>
<proteinExistence type="predicted"/>
<comment type="caution">
    <text evidence="2">The sequence shown here is derived from an EMBL/GenBank/DDBJ whole genome shotgun (WGS) entry which is preliminary data.</text>
</comment>
<protein>
    <recommendedName>
        <fullName evidence="4">Secreted protein</fullName>
    </recommendedName>
</protein>
<sequence>MEGGLASQRQVTVSTCLLTIADAGLIAICLWSNTVHSTFRFNRLKIARPSATLLSAKPVILPKGMRQQPEALMQVPYQRPE</sequence>
<gene>
    <name evidence="2" type="ORF">NBRC116187_09030</name>
</gene>
<organism evidence="2 3">
    <name type="scientific">Halopseudomonas sabulinigri</name>
    <dbReference type="NCBI Taxonomy" id="472181"/>
    <lineage>
        <taxon>Bacteria</taxon>
        <taxon>Pseudomonadati</taxon>
        <taxon>Pseudomonadota</taxon>
        <taxon>Gammaproteobacteria</taxon>
        <taxon>Pseudomonadales</taxon>
        <taxon>Pseudomonadaceae</taxon>
        <taxon>Halopseudomonas</taxon>
    </lineage>
</organism>
<keyword evidence="3" id="KW-1185">Reference proteome</keyword>
<keyword evidence="1" id="KW-1133">Transmembrane helix</keyword>